<accession>A0A2H3DFV2</accession>
<reference evidence="2" key="1">
    <citation type="journal article" date="2017" name="Nat. Ecol. Evol.">
        <title>Genome expansion and lineage-specific genetic innovations in the forest pathogenic fungi Armillaria.</title>
        <authorList>
            <person name="Sipos G."/>
            <person name="Prasanna A.N."/>
            <person name="Walter M.C."/>
            <person name="O'Connor E."/>
            <person name="Balint B."/>
            <person name="Krizsan K."/>
            <person name="Kiss B."/>
            <person name="Hess J."/>
            <person name="Varga T."/>
            <person name="Slot J."/>
            <person name="Riley R."/>
            <person name="Boka B."/>
            <person name="Rigling D."/>
            <person name="Barry K."/>
            <person name="Lee J."/>
            <person name="Mihaltcheva S."/>
            <person name="LaButti K."/>
            <person name="Lipzen A."/>
            <person name="Waldron R."/>
            <person name="Moloney N.M."/>
            <person name="Sperisen C."/>
            <person name="Kredics L."/>
            <person name="Vagvoelgyi C."/>
            <person name="Patrignani A."/>
            <person name="Fitzpatrick D."/>
            <person name="Nagy I."/>
            <person name="Doyle S."/>
            <person name="Anderson J.B."/>
            <person name="Grigoriev I.V."/>
            <person name="Gueldener U."/>
            <person name="Muensterkoetter M."/>
            <person name="Nagy L.G."/>
        </authorList>
    </citation>
    <scope>NUCLEOTIDE SEQUENCE [LARGE SCALE GENOMIC DNA]</scope>
    <source>
        <strain evidence="2">Ar21-2</strain>
    </source>
</reference>
<dbReference type="AlphaFoldDB" id="A0A2H3DFV2"/>
<protein>
    <submittedName>
        <fullName evidence="1">Uncharacterized protein</fullName>
    </submittedName>
</protein>
<dbReference type="EMBL" id="KZ293655">
    <property type="protein sequence ID" value="PBK94099.1"/>
    <property type="molecule type" value="Genomic_DNA"/>
</dbReference>
<keyword evidence="2" id="KW-1185">Reference proteome</keyword>
<evidence type="ECO:0000313" key="1">
    <source>
        <dbReference type="EMBL" id="PBK94099.1"/>
    </source>
</evidence>
<organism evidence="1 2">
    <name type="scientific">Armillaria gallica</name>
    <name type="common">Bulbous honey fungus</name>
    <name type="synonym">Armillaria bulbosa</name>
    <dbReference type="NCBI Taxonomy" id="47427"/>
    <lineage>
        <taxon>Eukaryota</taxon>
        <taxon>Fungi</taxon>
        <taxon>Dikarya</taxon>
        <taxon>Basidiomycota</taxon>
        <taxon>Agaricomycotina</taxon>
        <taxon>Agaricomycetes</taxon>
        <taxon>Agaricomycetidae</taxon>
        <taxon>Agaricales</taxon>
        <taxon>Marasmiineae</taxon>
        <taxon>Physalacriaceae</taxon>
        <taxon>Armillaria</taxon>
    </lineage>
</organism>
<sequence length="89" mass="10060">MGPHNFHSSPPKILWADQWLCRPTIQKDRSTVKLPGRHSCHIVVVDSTISSASSSLLRKLNTNVGGRTVDCRRYVIFIRQLEASAYLIQ</sequence>
<gene>
    <name evidence="1" type="ORF">ARMGADRAFT_116582</name>
</gene>
<dbReference type="Proteomes" id="UP000217790">
    <property type="component" value="Unassembled WGS sequence"/>
</dbReference>
<dbReference type="InParanoid" id="A0A2H3DFV2"/>
<proteinExistence type="predicted"/>
<evidence type="ECO:0000313" key="2">
    <source>
        <dbReference type="Proteomes" id="UP000217790"/>
    </source>
</evidence>
<name>A0A2H3DFV2_ARMGA</name>